<evidence type="ECO:0000256" key="1">
    <source>
        <dbReference type="ARBA" id="ARBA00004651"/>
    </source>
</evidence>
<sequence>MISELLLSHSTLIVCWLLYAVLLGSAAWRTLWVELISDSRKQHLLFGTVFTLCLLWLVRRDFPSGVSFHFIGMTAVTLLLGWPLAVLAGLAAQLTLVILGKQALLAVGANGLLLVALPILIAELCARAIERRQPDNLFVYIFGSGFFPAALTAICCTLAGSLLLWFEGIYQFPPWLSEYFGMVFLVAFPEAFINGMVISAFVVFKPEWLETFNRSRYLQAPWNHPDDPGD</sequence>
<keyword evidence="4 7" id="KW-0812">Transmembrane</keyword>
<keyword evidence="3" id="KW-1003">Cell membrane</keyword>
<organism evidence="8 9">
    <name type="scientific">Thiopseudomonas alkaliphila</name>
    <dbReference type="NCBI Taxonomy" id="1697053"/>
    <lineage>
        <taxon>Bacteria</taxon>
        <taxon>Pseudomonadati</taxon>
        <taxon>Pseudomonadota</taxon>
        <taxon>Gammaproteobacteria</taxon>
        <taxon>Pseudomonadales</taxon>
        <taxon>Pseudomonadaceae</taxon>
        <taxon>Thiopseudomonas</taxon>
    </lineage>
</organism>
<keyword evidence="9" id="KW-1185">Reference proteome</keyword>
<accession>A0A0K1XBY1</accession>
<dbReference type="RefSeq" id="WP_053099601.1">
    <property type="nucleotide sequence ID" value="NZ_CP012364.1"/>
</dbReference>
<keyword evidence="5 7" id="KW-1133">Transmembrane helix</keyword>
<keyword evidence="6 7" id="KW-0472">Membrane</keyword>
<reference evidence="8 9" key="1">
    <citation type="journal article" date="2015" name="Genome Announc.">
        <title>Genome Sequences of Oblitimonas alkaliphila gen. nov. sp. nov. (Proposed), a Novel Bacterium of the Pseudomonadaceae Family.</title>
        <authorList>
            <person name="Lauer A.C."/>
            <person name="Nicholson A.C."/>
            <person name="Humrighouse B.W."/>
            <person name="Emery B."/>
            <person name="Drobish A."/>
            <person name="Juieng P."/>
            <person name="Loparev V."/>
            <person name="McQuiston J.R."/>
        </authorList>
    </citation>
    <scope>NUCLEOTIDE SEQUENCE [LARGE SCALE GENOMIC DNA]</scope>
    <source>
        <strain evidence="8 9">E5571</strain>
    </source>
</reference>
<dbReference type="Gene3D" id="1.10.1760.20">
    <property type="match status" value="1"/>
</dbReference>
<dbReference type="GO" id="GO:0000041">
    <property type="term" value="P:transition metal ion transport"/>
    <property type="evidence" value="ECO:0007669"/>
    <property type="project" value="InterPro"/>
</dbReference>
<dbReference type="AlphaFoldDB" id="A0A0K1XBY1"/>
<evidence type="ECO:0000256" key="5">
    <source>
        <dbReference type="ARBA" id="ARBA00022989"/>
    </source>
</evidence>
<dbReference type="Proteomes" id="UP000063953">
    <property type="component" value="Chromosome"/>
</dbReference>
<feature type="transmembrane region" description="Helical" evidence="7">
    <location>
        <begin position="137"/>
        <end position="166"/>
    </location>
</feature>
<feature type="transmembrane region" description="Helical" evidence="7">
    <location>
        <begin position="12"/>
        <end position="31"/>
    </location>
</feature>
<feature type="transmembrane region" description="Helical" evidence="7">
    <location>
        <begin position="70"/>
        <end position="91"/>
    </location>
</feature>
<evidence type="ECO:0000256" key="7">
    <source>
        <dbReference type="SAM" id="Phobius"/>
    </source>
</evidence>
<feature type="transmembrane region" description="Helical" evidence="7">
    <location>
        <begin position="103"/>
        <end position="125"/>
    </location>
</feature>
<evidence type="ECO:0000313" key="9">
    <source>
        <dbReference type="Proteomes" id="UP000063953"/>
    </source>
</evidence>
<proteinExistence type="predicted"/>
<gene>
    <name evidence="8" type="ORF">AKN88_01140</name>
</gene>
<evidence type="ECO:0008006" key="10">
    <source>
        <dbReference type="Google" id="ProtNLM"/>
    </source>
</evidence>
<dbReference type="EMBL" id="CP012365">
    <property type="protein sequence ID" value="AKX58693.1"/>
    <property type="molecule type" value="Genomic_DNA"/>
</dbReference>
<evidence type="ECO:0000256" key="4">
    <source>
        <dbReference type="ARBA" id="ARBA00022692"/>
    </source>
</evidence>
<dbReference type="InterPro" id="IPR002751">
    <property type="entry name" value="CbiM/NikMN"/>
</dbReference>
<evidence type="ECO:0000256" key="2">
    <source>
        <dbReference type="ARBA" id="ARBA00022448"/>
    </source>
</evidence>
<feature type="transmembrane region" description="Helical" evidence="7">
    <location>
        <begin position="178"/>
        <end position="204"/>
    </location>
</feature>
<dbReference type="PATRIC" id="fig|1698445.3.peg.226"/>
<evidence type="ECO:0000256" key="6">
    <source>
        <dbReference type="ARBA" id="ARBA00023136"/>
    </source>
</evidence>
<dbReference type="GO" id="GO:0005886">
    <property type="term" value="C:plasma membrane"/>
    <property type="evidence" value="ECO:0007669"/>
    <property type="project" value="UniProtKB-SubCell"/>
</dbReference>
<feature type="transmembrane region" description="Helical" evidence="7">
    <location>
        <begin position="43"/>
        <end position="58"/>
    </location>
</feature>
<protein>
    <recommendedName>
        <fullName evidence="10">Cobalt/nickel transport system permease protein</fullName>
    </recommendedName>
</protein>
<evidence type="ECO:0000256" key="3">
    <source>
        <dbReference type="ARBA" id="ARBA00022475"/>
    </source>
</evidence>
<evidence type="ECO:0000313" key="8">
    <source>
        <dbReference type="EMBL" id="AKX58693.1"/>
    </source>
</evidence>
<comment type="subcellular location">
    <subcellularLocation>
        <location evidence="1">Cell membrane</location>
        <topology evidence="1">Multi-pass membrane protein</topology>
    </subcellularLocation>
</comment>
<dbReference type="Pfam" id="PF01891">
    <property type="entry name" value="CbiM"/>
    <property type="match status" value="1"/>
</dbReference>
<keyword evidence="2" id="KW-0813">Transport</keyword>
<dbReference type="STRING" id="1697053.AKN87_03260"/>
<name>A0A0K1XBY1_9GAMM</name>